<accession>A0A167VHC2</accession>
<name>A0A167VHC2_9HYPO</name>
<feature type="region of interest" description="Disordered" evidence="1">
    <location>
        <begin position="230"/>
        <end position="277"/>
    </location>
</feature>
<dbReference type="STRING" id="1081102.A0A167VHC2"/>
<feature type="region of interest" description="Disordered" evidence="1">
    <location>
        <begin position="182"/>
        <end position="212"/>
    </location>
</feature>
<dbReference type="PANTHER" id="PTHR30399">
    <property type="entry name" value="UNCHARACTERIZED PROTEIN YGJP"/>
    <property type="match status" value="1"/>
</dbReference>
<feature type="domain" description="WLM" evidence="2">
    <location>
        <begin position="10"/>
        <end position="290"/>
    </location>
</feature>
<proteinExistence type="predicted"/>
<dbReference type="InterPro" id="IPR053136">
    <property type="entry name" value="UTP_pyrophosphatase-like"/>
</dbReference>
<reference evidence="3 4" key="1">
    <citation type="journal article" date="2016" name="Genome Biol. Evol.">
        <title>Divergent and convergent evolution of fungal pathogenicity.</title>
        <authorList>
            <person name="Shang Y."/>
            <person name="Xiao G."/>
            <person name="Zheng P."/>
            <person name="Cen K."/>
            <person name="Zhan S."/>
            <person name="Wang C."/>
        </authorList>
    </citation>
    <scope>NUCLEOTIDE SEQUENCE [LARGE SCALE GENOMIC DNA]</scope>
    <source>
        <strain evidence="3 4">RCEF 264</strain>
    </source>
</reference>
<gene>
    <name evidence="3" type="ORF">SPI_04156</name>
</gene>
<protein>
    <submittedName>
        <fullName evidence="3">WLM domain-containing protein</fullName>
    </submittedName>
</protein>
<dbReference type="PANTHER" id="PTHR30399:SF1">
    <property type="entry name" value="UTP PYROPHOSPHATASE"/>
    <property type="match status" value="1"/>
</dbReference>
<organism evidence="3 4">
    <name type="scientific">Niveomyces insectorum RCEF 264</name>
    <dbReference type="NCBI Taxonomy" id="1081102"/>
    <lineage>
        <taxon>Eukaryota</taxon>
        <taxon>Fungi</taxon>
        <taxon>Dikarya</taxon>
        <taxon>Ascomycota</taxon>
        <taxon>Pezizomycotina</taxon>
        <taxon>Sordariomycetes</taxon>
        <taxon>Hypocreomycetidae</taxon>
        <taxon>Hypocreales</taxon>
        <taxon>Cordycipitaceae</taxon>
        <taxon>Niveomyces</taxon>
    </lineage>
</organism>
<dbReference type="OrthoDB" id="447842at2759"/>
<dbReference type="Proteomes" id="UP000076874">
    <property type="component" value="Unassembled WGS sequence"/>
</dbReference>
<evidence type="ECO:0000313" key="3">
    <source>
        <dbReference type="EMBL" id="OAA62616.1"/>
    </source>
</evidence>
<dbReference type="Pfam" id="PF08325">
    <property type="entry name" value="WLM"/>
    <property type="match status" value="1"/>
</dbReference>
<keyword evidence="4" id="KW-1185">Reference proteome</keyword>
<feature type="compositionally biased region" description="Basic and acidic residues" evidence="1">
    <location>
        <begin position="375"/>
        <end position="392"/>
    </location>
</feature>
<feature type="compositionally biased region" description="Basic and acidic residues" evidence="1">
    <location>
        <begin position="459"/>
        <end position="472"/>
    </location>
</feature>
<feature type="region of interest" description="Disordered" evidence="1">
    <location>
        <begin position="293"/>
        <end position="472"/>
    </location>
</feature>
<dbReference type="EMBL" id="AZHD01000006">
    <property type="protein sequence ID" value="OAA62616.1"/>
    <property type="molecule type" value="Genomic_DNA"/>
</dbReference>
<feature type="compositionally biased region" description="Acidic residues" evidence="1">
    <location>
        <begin position="332"/>
        <end position="347"/>
    </location>
</feature>
<comment type="caution">
    <text evidence="3">The sequence shown here is derived from an EMBL/GenBank/DDBJ whole genome shotgun (WGS) entry which is preliminary data.</text>
</comment>
<dbReference type="Gene3D" id="3.30.2010.10">
    <property type="entry name" value="Metalloproteases ('zincins'), catalytic domain"/>
    <property type="match status" value="1"/>
</dbReference>
<feature type="compositionally biased region" description="Acidic residues" evidence="1">
    <location>
        <begin position="307"/>
        <end position="316"/>
    </location>
</feature>
<evidence type="ECO:0000313" key="4">
    <source>
        <dbReference type="Proteomes" id="UP000076874"/>
    </source>
</evidence>
<dbReference type="PROSITE" id="PS51397">
    <property type="entry name" value="WLM"/>
    <property type="match status" value="1"/>
</dbReference>
<dbReference type="AlphaFoldDB" id="A0A167VHC2"/>
<dbReference type="InterPro" id="IPR013536">
    <property type="entry name" value="WLM_dom"/>
</dbReference>
<feature type="compositionally biased region" description="Basic and acidic residues" evidence="1">
    <location>
        <begin position="293"/>
        <end position="306"/>
    </location>
</feature>
<evidence type="ECO:0000256" key="1">
    <source>
        <dbReference type="SAM" id="MobiDB-lite"/>
    </source>
</evidence>
<sequence>MPVGIQRLNAKRSQPNPHIVFIKPLKGPDEAVAQEFLERIAAQCVPIMRDHHLSVVTLEEYEPNAEFVGRNFNAGEVIQLVLKARFTGRWLPFPYVQMVMMHELAHCRQMNHARAFWAVRDAFAAQMRRLWSARYTGEGLWGRGAKLGTIDGGPPAAFEHHVALPGTDDDVLLEHLCGGTYRSRGRKRKRTSKSEQLTYRERQERRIRRKFGTNGVALGDDLAERAKLDAGAAGPQPDGRKNHARGGANPGRSTNGGRPANAKRLAVKPRVAVSKRGRELRAAAALARFEKNDKDTKKEDEIVALKEDDDDDNDVEAEIKREEEIGLAFCSDSDDSQEDDADADADQPDITGPDAVDIDGTRMLDGQGRGMVRVCEGENPKEDSDAQRELRELLQTSDWGRRGKQQQQQKEHKEQRPKQSQSQPNEEAKPRSPSSGLASWVKPKTEPEAPAPRAQPRLPKAEQTARDVGRAGFRVKTEVRDEHAELSLLDVPPVGTVTSTGAAPSINRTLATSTDVSSAPGQSCAVCSFANHRLALTCAVCGHVLNAAAVPGAWHCRSAACRAGDGSTRFLNAGDCGVCGACGARKGTTS</sequence>
<evidence type="ECO:0000259" key="2">
    <source>
        <dbReference type="PROSITE" id="PS51397"/>
    </source>
</evidence>